<evidence type="ECO:0000256" key="2">
    <source>
        <dbReference type="ARBA" id="ARBA00007647"/>
    </source>
</evidence>
<dbReference type="PANTHER" id="PTHR21461:SF40">
    <property type="entry name" value="GLYCOSYLTRANSFERASE FAMILY 92 PROTEIN"/>
    <property type="match status" value="1"/>
</dbReference>
<dbReference type="GO" id="GO:0005737">
    <property type="term" value="C:cytoplasm"/>
    <property type="evidence" value="ECO:0007669"/>
    <property type="project" value="TreeGrafter"/>
</dbReference>
<organism evidence="10 11">
    <name type="scientific">Rhipicephalus microplus</name>
    <name type="common">Cattle tick</name>
    <name type="synonym">Boophilus microplus</name>
    <dbReference type="NCBI Taxonomy" id="6941"/>
    <lineage>
        <taxon>Eukaryota</taxon>
        <taxon>Metazoa</taxon>
        <taxon>Ecdysozoa</taxon>
        <taxon>Arthropoda</taxon>
        <taxon>Chelicerata</taxon>
        <taxon>Arachnida</taxon>
        <taxon>Acari</taxon>
        <taxon>Parasitiformes</taxon>
        <taxon>Ixodida</taxon>
        <taxon>Ixodoidea</taxon>
        <taxon>Ixodidae</taxon>
        <taxon>Rhipicephalinae</taxon>
        <taxon>Rhipicephalus</taxon>
        <taxon>Boophilus</taxon>
    </lineage>
</organism>
<keyword evidence="6" id="KW-1133">Transmembrane helix</keyword>
<evidence type="ECO:0000256" key="1">
    <source>
        <dbReference type="ARBA" id="ARBA00004167"/>
    </source>
</evidence>
<dbReference type="Pfam" id="PF25298">
    <property type="entry name" value="Baculo_FP_2nd"/>
    <property type="match status" value="1"/>
</dbReference>
<evidence type="ECO:0000313" key="10">
    <source>
        <dbReference type="EMBL" id="KAH8024818.1"/>
    </source>
</evidence>
<dbReference type="Pfam" id="PF01697">
    <property type="entry name" value="Glyco_transf_92"/>
    <property type="match status" value="1"/>
</dbReference>
<comment type="subcellular location">
    <subcellularLocation>
        <location evidence="1">Membrane</location>
        <topology evidence="1">Single-pass membrane protein</topology>
    </subcellularLocation>
</comment>
<feature type="coiled-coil region" evidence="8">
    <location>
        <begin position="50"/>
        <end position="84"/>
    </location>
</feature>
<reference evidence="10" key="2">
    <citation type="submission" date="2021-09" db="EMBL/GenBank/DDBJ databases">
        <authorList>
            <person name="Jia N."/>
            <person name="Wang J."/>
            <person name="Shi W."/>
            <person name="Du L."/>
            <person name="Sun Y."/>
            <person name="Zhan W."/>
            <person name="Jiang J."/>
            <person name="Wang Q."/>
            <person name="Zhang B."/>
            <person name="Ji P."/>
            <person name="Sakyi L.B."/>
            <person name="Cui X."/>
            <person name="Yuan T."/>
            <person name="Jiang B."/>
            <person name="Yang W."/>
            <person name="Lam T.T.-Y."/>
            <person name="Chang Q."/>
            <person name="Ding S."/>
            <person name="Wang X."/>
            <person name="Zhu J."/>
            <person name="Ruan X."/>
            <person name="Zhao L."/>
            <person name="Wei J."/>
            <person name="Que T."/>
            <person name="Du C."/>
            <person name="Cheng J."/>
            <person name="Dai P."/>
            <person name="Han X."/>
            <person name="Huang E."/>
            <person name="Gao Y."/>
            <person name="Liu J."/>
            <person name="Shao H."/>
            <person name="Ye R."/>
            <person name="Li L."/>
            <person name="Wei W."/>
            <person name="Wang X."/>
            <person name="Wang C."/>
            <person name="Huo Q."/>
            <person name="Li W."/>
            <person name="Guo W."/>
            <person name="Chen H."/>
            <person name="Chen S."/>
            <person name="Zhou L."/>
            <person name="Zhou L."/>
            <person name="Ni X."/>
            <person name="Tian J."/>
            <person name="Zhou Y."/>
            <person name="Sheng Y."/>
            <person name="Liu T."/>
            <person name="Pan Y."/>
            <person name="Xia L."/>
            <person name="Li J."/>
            <person name="Zhao F."/>
            <person name="Cao W."/>
        </authorList>
    </citation>
    <scope>NUCLEOTIDE SEQUENCE</scope>
    <source>
        <strain evidence="10">Rmic-2018</strain>
        <tissue evidence="10">Larvae</tissue>
    </source>
</reference>
<keyword evidence="8" id="KW-0175">Coiled coil</keyword>
<proteinExistence type="inferred from homology"/>
<accession>A0A9J6DSK1</accession>
<evidence type="ECO:0000256" key="6">
    <source>
        <dbReference type="ARBA" id="ARBA00022989"/>
    </source>
</evidence>
<keyword evidence="7" id="KW-0472">Membrane</keyword>
<dbReference type="GO" id="GO:0016757">
    <property type="term" value="F:glycosyltransferase activity"/>
    <property type="evidence" value="ECO:0007669"/>
    <property type="project" value="UniProtKB-KW"/>
</dbReference>
<feature type="domain" description="FP protein C-terminal" evidence="9">
    <location>
        <begin position="198"/>
        <end position="233"/>
    </location>
</feature>
<dbReference type="InterPro" id="IPR057251">
    <property type="entry name" value="FP_C"/>
</dbReference>
<dbReference type="PANTHER" id="PTHR21461">
    <property type="entry name" value="GLYCOSYLTRANSFERASE FAMILY 92 PROTEIN"/>
    <property type="match status" value="1"/>
</dbReference>
<dbReference type="InterPro" id="IPR008166">
    <property type="entry name" value="Glyco_transf_92"/>
</dbReference>
<evidence type="ECO:0000256" key="5">
    <source>
        <dbReference type="ARBA" id="ARBA00022692"/>
    </source>
</evidence>
<keyword evidence="5" id="KW-0812">Transmembrane</keyword>
<dbReference type="GO" id="GO:0016020">
    <property type="term" value="C:membrane"/>
    <property type="evidence" value="ECO:0007669"/>
    <property type="project" value="UniProtKB-SubCell"/>
</dbReference>
<gene>
    <name evidence="10" type="ORF">HPB51_001232</name>
</gene>
<name>A0A9J6DSK1_RHIMP</name>
<keyword evidence="3" id="KW-0328">Glycosyltransferase</keyword>
<evidence type="ECO:0000313" key="11">
    <source>
        <dbReference type="Proteomes" id="UP000821866"/>
    </source>
</evidence>
<dbReference type="EMBL" id="JABSTU010000007">
    <property type="protein sequence ID" value="KAH8024818.1"/>
    <property type="molecule type" value="Genomic_DNA"/>
</dbReference>
<reference evidence="10" key="1">
    <citation type="journal article" date="2020" name="Cell">
        <title>Large-Scale Comparative Analyses of Tick Genomes Elucidate Their Genetic Diversity and Vector Capacities.</title>
        <authorList>
            <consortium name="Tick Genome and Microbiome Consortium (TIGMIC)"/>
            <person name="Jia N."/>
            <person name="Wang J."/>
            <person name="Shi W."/>
            <person name="Du L."/>
            <person name="Sun Y."/>
            <person name="Zhan W."/>
            <person name="Jiang J.F."/>
            <person name="Wang Q."/>
            <person name="Zhang B."/>
            <person name="Ji P."/>
            <person name="Bell-Sakyi L."/>
            <person name="Cui X.M."/>
            <person name="Yuan T.T."/>
            <person name="Jiang B.G."/>
            <person name="Yang W.F."/>
            <person name="Lam T.T."/>
            <person name="Chang Q.C."/>
            <person name="Ding S.J."/>
            <person name="Wang X.J."/>
            <person name="Zhu J.G."/>
            <person name="Ruan X.D."/>
            <person name="Zhao L."/>
            <person name="Wei J.T."/>
            <person name="Ye R.Z."/>
            <person name="Que T.C."/>
            <person name="Du C.H."/>
            <person name="Zhou Y.H."/>
            <person name="Cheng J.X."/>
            <person name="Dai P.F."/>
            <person name="Guo W.B."/>
            <person name="Han X.H."/>
            <person name="Huang E.J."/>
            <person name="Li L.F."/>
            <person name="Wei W."/>
            <person name="Gao Y.C."/>
            <person name="Liu J.Z."/>
            <person name="Shao H.Z."/>
            <person name="Wang X."/>
            <person name="Wang C.C."/>
            <person name="Yang T.C."/>
            <person name="Huo Q.B."/>
            <person name="Li W."/>
            <person name="Chen H.Y."/>
            <person name="Chen S.E."/>
            <person name="Zhou L.G."/>
            <person name="Ni X.B."/>
            <person name="Tian J.H."/>
            <person name="Sheng Y."/>
            <person name="Liu T."/>
            <person name="Pan Y.S."/>
            <person name="Xia L.Y."/>
            <person name="Li J."/>
            <person name="Zhao F."/>
            <person name="Cao W.C."/>
        </authorList>
    </citation>
    <scope>NUCLEOTIDE SEQUENCE</scope>
    <source>
        <strain evidence="10">Rmic-2018</strain>
    </source>
</reference>
<evidence type="ECO:0000256" key="7">
    <source>
        <dbReference type="ARBA" id="ARBA00023136"/>
    </source>
</evidence>
<sequence>MPSCAELAKRIDQLEALFKSQSDEVVSDLVKKCSIRLSSEVNIVEIKLEIEALTKSVDMLDSLVEEVRAQNVGLTADNKTLKTENTAMAKRLSKLEQYSRINNVEIKGVACTQGENCLALLKAVGDKISCPISEADIDVVHHVTTKSGSANKNIIARFFSRTKKQDFITKARKARINSKDLGFPGPNHVPIYINDHLTRENKILFAKAQSLKRDKDWQFLWTENCQIKARKTGDEWLLLPFAPRGPTVTPARFSPKTNGYSCHYTCAGVTREGDKFHLIMAESSTRDMRCPGNGLRVHTNCTVIVSLFIRPTQRRDSRKERCINRTLKRLTLLAAALSVAPAAYFLVPLLTAKASKSQYACNNRNYRNLTATIREFNARLAEKLRENDSGQETVYDDDDKWVQVLPRTYVYSAYMDDSEPQNCLVRIVSVVPKDSAQEMAVQCWLNVGPAVFLSEANLEVLPEHHGLPYAAAFFLCPVKFPSEVRNHPNMRVALGTNWNMTSPQWLRVRNQRKRPLKFCSVCVRPVVEHYRRFSSITEFIAYYASMGVAHFNIYLCQVPREVEVLLSHLRERGKVDIRLHRWNLPLNDSSVLAHGQMAAIQDCIYRSRLASEYIINVDFDEFIVSKTRNRLTDAILEIETSVGKNSLGSVLVKNQFFCYEYPLNAAYLRHKPPMLSRILFLREANVWKHYERSKYVARTTAVVSGGVHFVWEHAKGARTVAISESVMVMHHYRSCCGVRKSNFWRTSYWEFLGEEHVVVDKFMYTISARLVYSNVVASVKELMDELSTEPLFYSD</sequence>
<comment type="similarity">
    <text evidence="2">Belongs to the glycosyltransferase 92 family.</text>
</comment>
<keyword evidence="11" id="KW-1185">Reference proteome</keyword>
<evidence type="ECO:0000256" key="8">
    <source>
        <dbReference type="SAM" id="Coils"/>
    </source>
</evidence>
<keyword evidence="4" id="KW-0808">Transferase</keyword>
<protein>
    <recommendedName>
        <fullName evidence="9">FP protein C-terminal domain-containing protein</fullName>
    </recommendedName>
</protein>
<evidence type="ECO:0000256" key="4">
    <source>
        <dbReference type="ARBA" id="ARBA00022679"/>
    </source>
</evidence>
<evidence type="ECO:0000256" key="3">
    <source>
        <dbReference type="ARBA" id="ARBA00022676"/>
    </source>
</evidence>
<dbReference type="VEuPathDB" id="VectorBase:LOC119169323"/>
<comment type="caution">
    <text evidence="10">The sequence shown here is derived from an EMBL/GenBank/DDBJ whole genome shotgun (WGS) entry which is preliminary data.</text>
</comment>
<evidence type="ECO:0000259" key="9">
    <source>
        <dbReference type="Pfam" id="PF25298"/>
    </source>
</evidence>
<dbReference type="VEuPathDB" id="VectorBase:LOC119161962"/>
<dbReference type="AlphaFoldDB" id="A0A9J6DSK1"/>
<dbReference type="Proteomes" id="UP000821866">
    <property type="component" value="Unassembled WGS sequence"/>
</dbReference>